<proteinExistence type="predicted"/>
<evidence type="ECO:0000313" key="1">
    <source>
        <dbReference type="EMBL" id="PQM29960.1"/>
    </source>
</evidence>
<protein>
    <submittedName>
        <fullName evidence="1">Uncharacterized protein</fullName>
    </submittedName>
</protein>
<keyword evidence="2" id="KW-1185">Reference proteome</keyword>
<gene>
    <name evidence="1" type="ORF">SMSRO_SF028430</name>
</gene>
<dbReference type="Proteomes" id="UP000031565">
    <property type="component" value="Unassembled WGS sequence"/>
</dbReference>
<organism evidence="1 2">
    <name type="scientific">Spiroplasma poulsonii</name>
    <dbReference type="NCBI Taxonomy" id="2138"/>
    <lineage>
        <taxon>Bacteria</taxon>
        <taxon>Bacillati</taxon>
        <taxon>Mycoplasmatota</taxon>
        <taxon>Mollicutes</taxon>
        <taxon>Entomoplasmatales</taxon>
        <taxon>Spiroplasmataceae</taxon>
        <taxon>Spiroplasma</taxon>
    </lineage>
</organism>
<reference evidence="1 2" key="1">
    <citation type="journal article" date="2015" name="MBio">
        <title>Genome sequence of the Drosophila melanogaster male-killing Spiroplasma strain MSRO endosymbiont.</title>
        <authorList>
            <person name="Paredes J.C."/>
            <person name="Herren J.K."/>
            <person name="Schupfer F."/>
            <person name="Marin R."/>
            <person name="Claverol S."/>
            <person name="Kuo C.H."/>
            <person name="Lemaitre B."/>
            <person name="Beven L."/>
        </authorList>
    </citation>
    <scope>NUCLEOTIDE SEQUENCE [LARGE SCALE GENOMIC DNA]</scope>
    <source>
        <strain evidence="1 2">MSRO</strain>
    </source>
</reference>
<dbReference type="EMBL" id="JTLV02000006">
    <property type="protein sequence ID" value="PQM29960.1"/>
    <property type="molecule type" value="Genomic_DNA"/>
</dbReference>
<comment type="caution">
    <text evidence="1">The sequence shown here is derived from an EMBL/GenBank/DDBJ whole genome shotgun (WGS) entry which is preliminary data.</text>
</comment>
<name>A0A2P6F941_9MOLU</name>
<sequence length="55" mass="6459">MNNTFPSLPNLNDINSVLKFYNYDWTINLANIIARHQMRLVNGKDIYLSLIVKTF</sequence>
<evidence type="ECO:0000313" key="2">
    <source>
        <dbReference type="Proteomes" id="UP000031565"/>
    </source>
</evidence>
<dbReference type="AlphaFoldDB" id="A0A2P6F941"/>
<dbReference type="RefSeq" id="WP_157944299.1">
    <property type="nucleotide sequence ID" value="NZ_JTLV02000006.1"/>
</dbReference>
<accession>A0A2P6F941</accession>